<dbReference type="AlphaFoldDB" id="A0A0F9FMK5"/>
<proteinExistence type="predicted"/>
<reference evidence="2" key="1">
    <citation type="journal article" date="2015" name="Nature">
        <title>Complex archaea that bridge the gap between prokaryotes and eukaryotes.</title>
        <authorList>
            <person name="Spang A."/>
            <person name="Saw J.H."/>
            <person name="Jorgensen S.L."/>
            <person name="Zaremba-Niedzwiedzka K."/>
            <person name="Martijn J."/>
            <person name="Lind A.E."/>
            <person name="van Eijk R."/>
            <person name="Schleper C."/>
            <person name="Guy L."/>
            <person name="Ettema T.J."/>
        </authorList>
    </citation>
    <scope>NUCLEOTIDE SEQUENCE</scope>
</reference>
<evidence type="ECO:0000256" key="1">
    <source>
        <dbReference type="SAM" id="Phobius"/>
    </source>
</evidence>
<evidence type="ECO:0000313" key="2">
    <source>
        <dbReference type="EMBL" id="KKL52262.1"/>
    </source>
</evidence>
<accession>A0A0F9FMK5</accession>
<gene>
    <name evidence="2" type="ORF">LCGC14_2287220</name>
</gene>
<sequence length="110" mass="12507">MGAIGVTEETMFSSIKIWGAIALAAFVTGLIAFGKVMKKQRDIARRTVRTLKSTVRAQRKTRVAKKKAEKKLYSRVAEIKKELEKPDEEFKGVGDLADLSKRKRKPRMRK</sequence>
<keyword evidence="1" id="KW-1133">Transmembrane helix</keyword>
<protein>
    <submittedName>
        <fullName evidence="2">Uncharacterized protein</fullName>
    </submittedName>
</protein>
<comment type="caution">
    <text evidence="2">The sequence shown here is derived from an EMBL/GenBank/DDBJ whole genome shotgun (WGS) entry which is preliminary data.</text>
</comment>
<keyword evidence="1" id="KW-0812">Transmembrane</keyword>
<name>A0A0F9FMK5_9ZZZZ</name>
<organism evidence="2">
    <name type="scientific">marine sediment metagenome</name>
    <dbReference type="NCBI Taxonomy" id="412755"/>
    <lineage>
        <taxon>unclassified sequences</taxon>
        <taxon>metagenomes</taxon>
        <taxon>ecological metagenomes</taxon>
    </lineage>
</organism>
<dbReference type="EMBL" id="LAZR01031958">
    <property type="protein sequence ID" value="KKL52262.1"/>
    <property type="molecule type" value="Genomic_DNA"/>
</dbReference>
<keyword evidence="1" id="KW-0472">Membrane</keyword>
<feature type="transmembrane region" description="Helical" evidence="1">
    <location>
        <begin position="17"/>
        <end position="36"/>
    </location>
</feature>